<dbReference type="GeneID" id="18559163"/>
<feature type="compositionally biased region" description="Low complexity" evidence="1">
    <location>
        <begin position="139"/>
        <end position="154"/>
    </location>
</feature>
<feature type="region of interest" description="Disordered" evidence="1">
    <location>
        <begin position="139"/>
        <end position="159"/>
    </location>
</feature>
<keyword evidence="3" id="KW-1185">Reference proteome</keyword>
<gene>
    <name evidence="2" type="primary">ORF28</name>
</gene>
<sequence length="198" mass="21226">MGTPSSYLPLTHKSGSDEQRVQVDIGSTGFALGREFRTFVRLNHTSATTIYLRLIAPINFNLLRQKLTLVSGAAEATAWLGATPSSFVGATVPIIGRNRQIGREGYPTEADPPYVAQLTFEKASSGTFSGGTEVDVLQVNSGTNQGSNSSSNVDSESDVRGLPPDTYWLKIGPIAGITNTDQVIGTYELVFEERPADL</sequence>
<protein>
    <submittedName>
        <fullName evidence="2">Uncharacterized protein ORF28</fullName>
    </submittedName>
</protein>
<reference evidence="2 3" key="1">
    <citation type="submission" date="2010-10" db="EMBL/GenBank/DDBJ databases">
        <title>Genomic analysis of Ralstonia solanacearum phages RSB2 and RSB3.</title>
        <authorList>
            <person name="Kawasaki T."/>
            <person name="Ishikawa H."/>
            <person name="Shimizu M."/>
            <person name="Omoto W."/>
            <person name="Fujie M."/>
            <person name="Yamada T."/>
        </authorList>
    </citation>
    <scope>NUCLEOTIDE SEQUENCE [LARGE SCALE GENOMIC DNA]</scope>
    <source>
        <strain evidence="2">RSB2</strain>
    </source>
</reference>
<evidence type="ECO:0000313" key="2">
    <source>
        <dbReference type="EMBL" id="BAJ51816.1"/>
    </source>
</evidence>
<dbReference type="RefSeq" id="YP_009017749.1">
    <property type="nucleotide sequence ID" value="NC_023736.1"/>
</dbReference>
<dbReference type="EMBL" id="AB597179">
    <property type="protein sequence ID" value="BAJ51816.1"/>
    <property type="molecule type" value="Genomic_DNA"/>
</dbReference>
<evidence type="ECO:0000256" key="1">
    <source>
        <dbReference type="SAM" id="MobiDB-lite"/>
    </source>
</evidence>
<evidence type="ECO:0000313" key="3">
    <source>
        <dbReference type="Proteomes" id="UP000008913"/>
    </source>
</evidence>
<accession>E5RV08</accession>
<dbReference type="KEGG" id="vg:18559163"/>
<dbReference type="OrthoDB" id="36899at10239"/>
<organism evidence="2 3">
    <name type="scientific">Ralstonia phage RSB2</name>
    <dbReference type="NCBI Taxonomy" id="913183"/>
    <lineage>
        <taxon>Viruses</taxon>
        <taxon>Duplodnaviria</taxon>
        <taxon>Heunggongvirae</taxon>
        <taxon>Uroviricota</taxon>
        <taxon>Caudoviricetes</taxon>
        <taxon>Autographivirales</taxon>
        <taxon>Autotranscriptaviridae</taxon>
        <taxon>Kelmasvirus</taxon>
        <taxon>Kelmasvirus RSB2</taxon>
    </lineage>
</organism>
<dbReference type="Proteomes" id="UP000008913">
    <property type="component" value="Segment"/>
</dbReference>
<name>E5RV08_9CAUD</name>
<proteinExistence type="predicted"/>